<dbReference type="AlphaFoldDB" id="A0A5B0Q5C7"/>
<dbReference type="Pfam" id="PF00171">
    <property type="entry name" value="Aldedh"/>
    <property type="match status" value="1"/>
</dbReference>
<evidence type="ECO:0000256" key="1">
    <source>
        <dbReference type="ARBA" id="ARBA00009986"/>
    </source>
</evidence>
<accession>A0A5B0Q5C7</accession>
<dbReference type="Gene3D" id="3.40.605.10">
    <property type="entry name" value="Aldehyde Dehydrogenase, Chain A, domain 1"/>
    <property type="match status" value="1"/>
</dbReference>
<evidence type="ECO:0000256" key="3">
    <source>
        <dbReference type="PROSITE-ProRule" id="PRU10007"/>
    </source>
</evidence>
<organism evidence="6 7">
    <name type="scientific">Puccinia graminis f. sp. tritici</name>
    <dbReference type="NCBI Taxonomy" id="56615"/>
    <lineage>
        <taxon>Eukaryota</taxon>
        <taxon>Fungi</taxon>
        <taxon>Dikarya</taxon>
        <taxon>Basidiomycota</taxon>
        <taxon>Pucciniomycotina</taxon>
        <taxon>Pucciniomycetes</taxon>
        <taxon>Pucciniales</taxon>
        <taxon>Pucciniaceae</taxon>
        <taxon>Puccinia</taxon>
    </lineage>
</organism>
<dbReference type="GO" id="GO:0016620">
    <property type="term" value="F:oxidoreductase activity, acting on the aldehyde or oxo group of donors, NAD or NADP as acceptor"/>
    <property type="evidence" value="ECO:0007669"/>
    <property type="project" value="InterPro"/>
</dbReference>
<evidence type="ECO:0000313" key="6">
    <source>
        <dbReference type="EMBL" id="KAA1108303.1"/>
    </source>
</evidence>
<feature type="domain" description="Aldehyde dehydrogenase" evidence="5">
    <location>
        <begin position="31"/>
        <end position="491"/>
    </location>
</feature>
<dbReference type="InterPro" id="IPR016163">
    <property type="entry name" value="Ald_DH_C"/>
</dbReference>
<keyword evidence="7" id="KW-1185">Reference proteome</keyword>
<dbReference type="SUPFAM" id="SSF53720">
    <property type="entry name" value="ALDH-like"/>
    <property type="match status" value="1"/>
</dbReference>
<name>A0A5B0Q5C7_PUCGR</name>
<dbReference type="EMBL" id="VSWC01000028">
    <property type="protein sequence ID" value="KAA1108303.1"/>
    <property type="molecule type" value="Genomic_DNA"/>
</dbReference>
<gene>
    <name evidence="6" type="primary">ALD5_8</name>
    <name evidence="6" type="ORF">PGT21_007507</name>
</gene>
<dbReference type="InterPro" id="IPR029510">
    <property type="entry name" value="Ald_DH_CS_GLU"/>
</dbReference>
<dbReference type="FunFam" id="3.40.605.10:FF:000050">
    <property type="entry name" value="Aldehyde dehydrogenase, mitochondrial"/>
    <property type="match status" value="1"/>
</dbReference>
<evidence type="ECO:0000256" key="2">
    <source>
        <dbReference type="ARBA" id="ARBA00023002"/>
    </source>
</evidence>
<dbReference type="Proteomes" id="UP000324748">
    <property type="component" value="Unassembled WGS sequence"/>
</dbReference>
<protein>
    <submittedName>
        <fullName evidence="6">Aldehyde dehydrogenase (NAD(P)(+)) ald5</fullName>
    </submittedName>
</protein>
<dbReference type="InterPro" id="IPR016160">
    <property type="entry name" value="Ald_DH_CS_CYS"/>
</dbReference>
<dbReference type="InterPro" id="IPR016162">
    <property type="entry name" value="Ald_DH_N"/>
</dbReference>
<dbReference type="InterPro" id="IPR016161">
    <property type="entry name" value="Ald_DH/histidinol_DH"/>
</dbReference>
<sequence length="533" mass="58276">MPSPQITLDFPSHLKLKPVTLETGLFINNQFVESADKSTFETVNPTNGKVIGSVSEAKAQDVDLAVKVASEAFDKVWGLKTPGATRGKMLMHLADKIESHMDTFAAIEAMDNGKTFTMAKAFDVAEAAACLRYYGGWADKNTGQTIEVNESKMAFTMHEPIGVVGQIIPWNFPLYMMSWKIAPALATGNTIVLKPAEQTPLTALYLCQFIKEIFPPGVVNILPGFGPGAGQPIVEHPLIEKIAFTGSTAVGKQILARSGQNNLKKVTLELGGKSPNIVFDDADFDQAVKWAQFGIFFNHGQCCCAGSRVFVQEGIYDKFVTALKENLKSLKVGDPFDLNTFQGPQISQLQFDRIMAYIKSGKDEGATCLLGGERHGQEGYFIQPTIFTDVKAGMKIHNEEIFGPVVVVMKFKDEEDVVRQANDTVYGLASAIHSTDITKALRVSKRIKAGTVWINCYNRIVSQVPFGGYKESGVGRECGSYALSNYTAVKVSANLSAHYTQPQILSCFTDGFVFPALNESPVQSIFINMNEKL</sequence>
<dbReference type="OrthoDB" id="310895at2759"/>
<comment type="similarity">
    <text evidence="1 4">Belongs to the aldehyde dehydrogenase family.</text>
</comment>
<dbReference type="FunFam" id="3.40.309.10:FF:000001">
    <property type="entry name" value="Mitochondrial aldehyde dehydrogenase 2"/>
    <property type="match status" value="1"/>
</dbReference>
<evidence type="ECO:0000259" key="5">
    <source>
        <dbReference type="Pfam" id="PF00171"/>
    </source>
</evidence>
<feature type="active site" evidence="3">
    <location>
        <position position="269"/>
    </location>
</feature>
<comment type="caution">
    <text evidence="6">The sequence shown here is derived from an EMBL/GenBank/DDBJ whole genome shotgun (WGS) entry which is preliminary data.</text>
</comment>
<evidence type="ECO:0000313" key="7">
    <source>
        <dbReference type="Proteomes" id="UP000324748"/>
    </source>
</evidence>
<keyword evidence="2 4" id="KW-0560">Oxidoreductase</keyword>
<dbReference type="PROSITE" id="PS00070">
    <property type="entry name" value="ALDEHYDE_DEHYDR_CYS"/>
    <property type="match status" value="1"/>
</dbReference>
<dbReference type="CDD" id="cd07091">
    <property type="entry name" value="ALDH_F1-2_Ald2-like"/>
    <property type="match status" value="1"/>
</dbReference>
<dbReference type="Gene3D" id="3.40.309.10">
    <property type="entry name" value="Aldehyde Dehydrogenase, Chain A, domain 2"/>
    <property type="match status" value="1"/>
</dbReference>
<dbReference type="PANTHER" id="PTHR11699">
    <property type="entry name" value="ALDEHYDE DEHYDROGENASE-RELATED"/>
    <property type="match status" value="1"/>
</dbReference>
<reference evidence="6 7" key="1">
    <citation type="submission" date="2019-05" db="EMBL/GenBank/DDBJ databases">
        <title>Emergence of the Ug99 lineage of the wheat stem rust pathogen through somatic hybridization.</title>
        <authorList>
            <person name="Li F."/>
            <person name="Upadhyaya N.M."/>
            <person name="Sperschneider J."/>
            <person name="Matny O."/>
            <person name="Nguyen-Phuc H."/>
            <person name="Mago R."/>
            <person name="Raley C."/>
            <person name="Miller M.E."/>
            <person name="Silverstein K.A.T."/>
            <person name="Henningsen E."/>
            <person name="Hirsch C.D."/>
            <person name="Visser B."/>
            <person name="Pretorius Z.A."/>
            <person name="Steffenson B.J."/>
            <person name="Schwessinger B."/>
            <person name="Dodds P.N."/>
            <person name="Figueroa M."/>
        </authorList>
    </citation>
    <scope>NUCLEOTIDE SEQUENCE [LARGE SCALE GENOMIC DNA]</scope>
    <source>
        <strain evidence="6">21-0</strain>
    </source>
</reference>
<dbReference type="GO" id="GO:0019413">
    <property type="term" value="P:acetate biosynthetic process"/>
    <property type="evidence" value="ECO:0007669"/>
    <property type="project" value="UniProtKB-ARBA"/>
</dbReference>
<dbReference type="InterPro" id="IPR015590">
    <property type="entry name" value="Aldehyde_DH_dom"/>
</dbReference>
<dbReference type="PROSITE" id="PS00687">
    <property type="entry name" value="ALDEHYDE_DEHYDR_GLU"/>
    <property type="match status" value="1"/>
</dbReference>
<proteinExistence type="inferred from homology"/>
<evidence type="ECO:0000256" key="4">
    <source>
        <dbReference type="RuleBase" id="RU003345"/>
    </source>
</evidence>